<sequence>MQTFIASADIAPDTVWTKSGRSGSAGHCVELAQLDAGVALRHSKAPDQGALVFTPAEMSAFVLGAKDGDFDHLIVP</sequence>
<organism evidence="2 3">
    <name type="scientific">Paractinoplanes rishiriensis</name>
    <dbReference type="NCBI Taxonomy" id="1050105"/>
    <lineage>
        <taxon>Bacteria</taxon>
        <taxon>Bacillati</taxon>
        <taxon>Actinomycetota</taxon>
        <taxon>Actinomycetes</taxon>
        <taxon>Micromonosporales</taxon>
        <taxon>Micromonosporaceae</taxon>
        <taxon>Paractinoplanes</taxon>
    </lineage>
</organism>
<reference evidence="2" key="1">
    <citation type="submission" date="2021-01" db="EMBL/GenBank/DDBJ databases">
        <title>Whole genome shotgun sequence of Actinoplanes rishiriensis NBRC 108556.</title>
        <authorList>
            <person name="Komaki H."/>
            <person name="Tamura T."/>
        </authorList>
    </citation>
    <scope>NUCLEOTIDE SEQUENCE</scope>
    <source>
        <strain evidence="2">NBRC 108556</strain>
    </source>
</reference>
<gene>
    <name evidence="2" type="ORF">Ari01nite_15310</name>
</gene>
<accession>A0A919JRZ2</accession>
<keyword evidence="3" id="KW-1185">Reference proteome</keyword>
<protein>
    <submittedName>
        <fullName evidence="2">DUF397 domain-containing protein</fullName>
    </submittedName>
</protein>
<dbReference type="EMBL" id="BOMV01000008">
    <property type="protein sequence ID" value="GIE94066.1"/>
    <property type="molecule type" value="Genomic_DNA"/>
</dbReference>
<evidence type="ECO:0000313" key="3">
    <source>
        <dbReference type="Proteomes" id="UP000636960"/>
    </source>
</evidence>
<dbReference type="InterPro" id="IPR007278">
    <property type="entry name" value="DUF397"/>
</dbReference>
<evidence type="ECO:0000313" key="2">
    <source>
        <dbReference type="EMBL" id="GIE94066.1"/>
    </source>
</evidence>
<dbReference type="Proteomes" id="UP000636960">
    <property type="component" value="Unassembled WGS sequence"/>
</dbReference>
<dbReference type="Pfam" id="PF04149">
    <property type="entry name" value="DUF397"/>
    <property type="match status" value="1"/>
</dbReference>
<feature type="domain" description="DUF397" evidence="1">
    <location>
        <begin position="15"/>
        <end position="66"/>
    </location>
</feature>
<dbReference type="RefSeq" id="WP_203780391.1">
    <property type="nucleotide sequence ID" value="NZ_BOMV01000008.1"/>
</dbReference>
<evidence type="ECO:0000259" key="1">
    <source>
        <dbReference type="Pfam" id="PF04149"/>
    </source>
</evidence>
<comment type="caution">
    <text evidence="2">The sequence shown here is derived from an EMBL/GenBank/DDBJ whole genome shotgun (WGS) entry which is preliminary data.</text>
</comment>
<name>A0A919JRZ2_9ACTN</name>
<proteinExistence type="predicted"/>
<dbReference type="AlphaFoldDB" id="A0A919JRZ2"/>